<comment type="caution">
    <text evidence="3">The sequence shown here is derived from an EMBL/GenBank/DDBJ whole genome shotgun (WGS) entry which is preliminary data.</text>
</comment>
<proteinExistence type="predicted"/>
<dbReference type="AlphaFoldDB" id="A0A4Z2E1M3"/>
<dbReference type="InterPro" id="IPR000909">
    <property type="entry name" value="PLipase_C_PInositol-sp_X_dom"/>
</dbReference>
<evidence type="ECO:0000313" key="3">
    <source>
        <dbReference type="EMBL" id="TNN22380.1"/>
    </source>
</evidence>
<accession>A0A4Z2E1M3</accession>
<reference evidence="3 4" key="1">
    <citation type="submission" date="2019-03" db="EMBL/GenBank/DDBJ databases">
        <title>First draft genome of Liparis tanakae, snailfish: a comprehensive survey of snailfish specific genes.</title>
        <authorList>
            <person name="Kim W."/>
            <person name="Song I."/>
            <person name="Jeong J.-H."/>
            <person name="Kim D."/>
            <person name="Kim S."/>
            <person name="Ryu S."/>
            <person name="Song J.Y."/>
            <person name="Lee S.K."/>
        </authorList>
    </citation>
    <scope>NUCLEOTIDE SEQUENCE [LARGE SCALE GENOMIC DNA]</scope>
    <source>
        <tissue evidence="3">Muscle</tissue>
    </source>
</reference>
<sequence length="85" mass="9740">MDEKRKVGGAFVRWRIVTLTCSDEPRGAKVSGDEETRRRGKQMRSQKEGVDIVREEWEVIEAIAECAFKTSPFPIILSFENHVDS</sequence>
<dbReference type="PROSITE" id="PS50007">
    <property type="entry name" value="PIPLC_X_DOMAIN"/>
    <property type="match status" value="1"/>
</dbReference>
<evidence type="ECO:0000259" key="2">
    <source>
        <dbReference type="Pfam" id="PF00388"/>
    </source>
</evidence>
<name>A0A4Z2E1M3_9TELE</name>
<dbReference type="GO" id="GO:0006629">
    <property type="term" value="P:lipid metabolic process"/>
    <property type="evidence" value="ECO:0007669"/>
    <property type="project" value="InterPro"/>
</dbReference>
<dbReference type="EMBL" id="SRLO01022792">
    <property type="protein sequence ID" value="TNN22380.1"/>
    <property type="molecule type" value="Genomic_DNA"/>
</dbReference>
<dbReference type="Proteomes" id="UP000314294">
    <property type="component" value="Unassembled WGS sequence"/>
</dbReference>
<feature type="region of interest" description="Disordered" evidence="1">
    <location>
        <begin position="25"/>
        <end position="47"/>
    </location>
</feature>
<protein>
    <submittedName>
        <fullName evidence="3">1-phosphatidylinositol 4,5-bisphosphate phosphodiesterase beta-1</fullName>
    </submittedName>
</protein>
<gene>
    <name evidence="3" type="primary">PLCB1_0</name>
    <name evidence="3" type="ORF">EYF80_067506</name>
</gene>
<dbReference type="InterPro" id="IPR017946">
    <property type="entry name" value="PLC-like_Pdiesterase_TIM-brl"/>
</dbReference>
<keyword evidence="4" id="KW-1185">Reference proteome</keyword>
<organism evidence="3 4">
    <name type="scientific">Liparis tanakae</name>
    <name type="common">Tanaka's snailfish</name>
    <dbReference type="NCBI Taxonomy" id="230148"/>
    <lineage>
        <taxon>Eukaryota</taxon>
        <taxon>Metazoa</taxon>
        <taxon>Chordata</taxon>
        <taxon>Craniata</taxon>
        <taxon>Vertebrata</taxon>
        <taxon>Euteleostomi</taxon>
        <taxon>Actinopterygii</taxon>
        <taxon>Neopterygii</taxon>
        <taxon>Teleostei</taxon>
        <taxon>Neoteleostei</taxon>
        <taxon>Acanthomorphata</taxon>
        <taxon>Eupercaria</taxon>
        <taxon>Perciformes</taxon>
        <taxon>Cottioidei</taxon>
        <taxon>Cottales</taxon>
        <taxon>Liparidae</taxon>
        <taxon>Liparis</taxon>
    </lineage>
</organism>
<evidence type="ECO:0000313" key="4">
    <source>
        <dbReference type="Proteomes" id="UP000314294"/>
    </source>
</evidence>
<dbReference type="GO" id="GO:0008081">
    <property type="term" value="F:phosphoric diester hydrolase activity"/>
    <property type="evidence" value="ECO:0007669"/>
    <property type="project" value="InterPro"/>
</dbReference>
<feature type="compositionally biased region" description="Basic and acidic residues" evidence="1">
    <location>
        <begin position="25"/>
        <end position="37"/>
    </location>
</feature>
<dbReference type="Pfam" id="PF00388">
    <property type="entry name" value="PI-PLC-X"/>
    <property type="match status" value="1"/>
</dbReference>
<evidence type="ECO:0000256" key="1">
    <source>
        <dbReference type="SAM" id="MobiDB-lite"/>
    </source>
</evidence>
<dbReference type="Gene3D" id="3.20.20.190">
    <property type="entry name" value="Phosphatidylinositol (PI) phosphodiesterase"/>
    <property type="match status" value="1"/>
</dbReference>
<feature type="domain" description="Phosphatidylinositol-specific phospholipase C X" evidence="2">
    <location>
        <begin position="58"/>
        <end position="84"/>
    </location>
</feature>
<dbReference type="SUPFAM" id="SSF51695">
    <property type="entry name" value="PLC-like phosphodiesterases"/>
    <property type="match status" value="1"/>
</dbReference>
<dbReference type="OrthoDB" id="269822at2759"/>